<evidence type="ECO:0000313" key="2">
    <source>
        <dbReference type="Proteomes" id="UP000316562"/>
    </source>
</evidence>
<sequence length="67" mass="8004">MIETLMLYSETLENNNEHSNFMINRTVLLINNINEIKKLETDFKESIKDAIKALREELSTNRYIRDE</sequence>
<dbReference type="Proteomes" id="UP000316562">
    <property type="component" value="Unassembled WGS sequence"/>
</dbReference>
<accession>A0A519BET1</accession>
<protein>
    <submittedName>
        <fullName evidence="1">Uncharacterized protein</fullName>
    </submittedName>
</protein>
<gene>
    <name evidence="1" type="ORF">EVJ46_09645</name>
</gene>
<dbReference type="EMBL" id="SGBC01000004">
    <property type="protein sequence ID" value="RZD15773.1"/>
    <property type="molecule type" value="Genomic_DNA"/>
</dbReference>
<name>A0A519BET1_ACIG2</name>
<evidence type="ECO:0000313" key="1">
    <source>
        <dbReference type="EMBL" id="RZD15773.1"/>
    </source>
</evidence>
<proteinExistence type="predicted"/>
<organism evidence="1 2">
    <name type="scientific">Acididesulfobacter guangdongensis</name>
    <dbReference type="NCBI Taxonomy" id="2597225"/>
    <lineage>
        <taxon>Bacteria</taxon>
        <taxon>Deltaproteobacteria</taxon>
        <taxon>Candidatus Acidulodesulfobacterales</taxon>
        <taxon>Candidatus Acididesulfobacter</taxon>
    </lineage>
</organism>
<reference evidence="1 2" key="1">
    <citation type="journal article" date="2019" name="ISME J.">
        <title>Insights into ecological role of a new deltaproteobacterial order Candidatus Acidulodesulfobacterales by metagenomics and metatranscriptomics.</title>
        <authorList>
            <person name="Tan S."/>
            <person name="Liu J."/>
            <person name="Fang Y."/>
            <person name="Hedlund B.P."/>
            <person name="Lian Z.H."/>
            <person name="Huang L.Y."/>
            <person name="Li J.T."/>
            <person name="Huang L.N."/>
            <person name="Li W.J."/>
            <person name="Jiang H.C."/>
            <person name="Dong H.L."/>
            <person name="Shu W.S."/>
        </authorList>
    </citation>
    <scope>NUCLEOTIDE SEQUENCE [LARGE SCALE GENOMIC DNA]</scope>
    <source>
        <strain evidence="1">AP2</strain>
    </source>
</reference>
<comment type="caution">
    <text evidence="1">The sequence shown here is derived from an EMBL/GenBank/DDBJ whole genome shotgun (WGS) entry which is preliminary data.</text>
</comment>
<dbReference type="AlphaFoldDB" id="A0A519BET1"/>